<dbReference type="Pfam" id="PF02265">
    <property type="entry name" value="S1-P1_nuclease"/>
    <property type="match status" value="1"/>
</dbReference>
<dbReference type="AlphaFoldDB" id="A0A7C2NXG5"/>
<dbReference type="InterPro" id="IPR008947">
    <property type="entry name" value="PLipase_C/P1_nuclease_dom_sf"/>
</dbReference>
<dbReference type="GO" id="GO:0016788">
    <property type="term" value="F:hydrolase activity, acting on ester bonds"/>
    <property type="evidence" value="ECO:0007669"/>
    <property type="project" value="InterPro"/>
</dbReference>
<accession>A0A7C2NXG5</accession>
<dbReference type="PANTHER" id="PTHR33146">
    <property type="entry name" value="ENDONUCLEASE 4"/>
    <property type="match status" value="1"/>
</dbReference>
<evidence type="ECO:0000256" key="6">
    <source>
        <dbReference type="ARBA" id="ARBA00023180"/>
    </source>
</evidence>
<dbReference type="CDD" id="cd11010">
    <property type="entry name" value="S1-P1_nuclease"/>
    <property type="match status" value="1"/>
</dbReference>
<evidence type="ECO:0000256" key="5">
    <source>
        <dbReference type="ARBA" id="ARBA00023157"/>
    </source>
</evidence>
<dbReference type="GO" id="GO:0004519">
    <property type="term" value="F:endonuclease activity"/>
    <property type="evidence" value="ECO:0007669"/>
    <property type="project" value="UniProtKB-KW"/>
</dbReference>
<evidence type="ECO:0000256" key="3">
    <source>
        <dbReference type="ARBA" id="ARBA00022759"/>
    </source>
</evidence>
<evidence type="ECO:0000313" key="8">
    <source>
        <dbReference type="EMBL" id="HEN15890.1"/>
    </source>
</evidence>
<feature type="signal peptide" evidence="7">
    <location>
        <begin position="1"/>
        <end position="21"/>
    </location>
</feature>
<gene>
    <name evidence="8" type="ORF">ENQ76_10530</name>
</gene>
<evidence type="ECO:0000256" key="1">
    <source>
        <dbReference type="ARBA" id="ARBA00022722"/>
    </source>
</evidence>
<sequence length="333" mass="37253">MNRVRSVLVVCLVLWASPALAWWDAGHKIIAAIAFRRLTPEQQQSVVTILQAHPRWRVDFVEWLPDTLSEADPQAQAKWFFLQASVWPDLARDFEESAKAEFHHATWHYVNRPLYFSDRDRLSLAGRLTVNSSVTPPMEAEEGMNIAQTLLVARRLVSDPNTPAATRAVLLAWQFHLVGDSHQPMHAASLFSPRLFPEGCRGGNSIRTRPRENLHAAWDSLLGERISYRKAHQEAVRLMADEELKAAGEQAALTLDPLVWLRESHDLAESVAYGPEVLAPLRAAERTDGDVPVIALSEDYLSAAGRIARRRAVESGYRLGALLQQMTAPPAAR</sequence>
<dbReference type="GO" id="GO:0003676">
    <property type="term" value="F:nucleic acid binding"/>
    <property type="evidence" value="ECO:0007669"/>
    <property type="project" value="InterPro"/>
</dbReference>
<dbReference type="GO" id="GO:0046872">
    <property type="term" value="F:metal ion binding"/>
    <property type="evidence" value="ECO:0007669"/>
    <property type="project" value="UniProtKB-KW"/>
</dbReference>
<keyword evidence="7" id="KW-0732">Signal</keyword>
<name>A0A7C2NXG5_9PLAN</name>
<keyword evidence="1" id="KW-0540">Nuclease</keyword>
<keyword evidence="4" id="KW-0378">Hydrolase</keyword>
<organism evidence="8">
    <name type="scientific">Schlesneria paludicola</name>
    <dbReference type="NCBI Taxonomy" id="360056"/>
    <lineage>
        <taxon>Bacteria</taxon>
        <taxon>Pseudomonadati</taxon>
        <taxon>Planctomycetota</taxon>
        <taxon>Planctomycetia</taxon>
        <taxon>Planctomycetales</taxon>
        <taxon>Planctomycetaceae</taxon>
        <taxon>Schlesneria</taxon>
    </lineage>
</organism>
<dbReference type="PANTHER" id="PTHR33146:SF10">
    <property type="entry name" value="STRAND-SPECIFIC NUCLEASE, PUTATIVE-RELATED"/>
    <property type="match status" value="1"/>
</dbReference>
<feature type="chain" id="PRO_5028084631" description="S1/P1 Nuclease" evidence="7">
    <location>
        <begin position="22"/>
        <end position="333"/>
    </location>
</feature>
<keyword evidence="2" id="KW-0479">Metal-binding</keyword>
<protein>
    <recommendedName>
        <fullName evidence="9">S1/P1 Nuclease</fullName>
    </recommendedName>
</protein>
<keyword evidence="5" id="KW-1015">Disulfide bond</keyword>
<evidence type="ECO:0008006" key="9">
    <source>
        <dbReference type="Google" id="ProtNLM"/>
    </source>
</evidence>
<dbReference type="EMBL" id="DSOK01000296">
    <property type="protein sequence ID" value="HEN15890.1"/>
    <property type="molecule type" value="Genomic_DNA"/>
</dbReference>
<evidence type="ECO:0000256" key="2">
    <source>
        <dbReference type="ARBA" id="ARBA00022723"/>
    </source>
</evidence>
<dbReference type="InterPro" id="IPR003154">
    <property type="entry name" value="S1/P1nuclease"/>
</dbReference>
<evidence type="ECO:0000256" key="7">
    <source>
        <dbReference type="SAM" id="SignalP"/>
    </source>
</evidence>
<proteinExistence type="predicted"/>
<reference evidence="8" key="1">
    <citation type="journal article" date="2020" name="mSystems">
        <title>Genome- and Community-Level Interaction Insights into Carbon Utilization and Element Cycling Functions of Hydrothermarchaeota in Hydrothermal Sediment.</title>
        <authorList>
            <person name="Zhou Z."/>
            <person name="Liu Y."/>
            <person name="Xu W."/>
            <person name="Pan J."/>
            <person name="Luo Z.H."/>
            <person name="Li M."/>
        </authorList>
    </citation>
    <scope>NUCLEOTIDE SEQUENCE [LARGE SCALE GENOMIC DNA]</scope>
    <source>
        <strain evidence="8">SpSt-339</strain>
    </source>
</reference>
<keyword evidence="6" id="KW-0325">Glycoprotein</keyword>
<comment type="caution">
    <text evidence="8">The sequence shown here is derived from an EMBL/GenBank/DDBJ whole genome shotgun (WGS) entry which is preliminary data.</text>
</comment>
<keyword evidence="3" id="KW-0255">Endonuclease</keyword>
<dbReference type="Gene3D" id="1.10.575.10">
    <property type="entry name" value="P1 Nuclease"/>
    <property type="match status" value="1"/>
</dbReference>
<dbReference type="GO" id="GO:0006308">
    <property type="term" value="P:DNA catabolic process"/>
    <property type="evidence" value="ECO:0007669"/>
    <property type="project" value="InterPro"/>
</dbReference>
<dbReference type="SUPFAM" id="SSF48537">
    <property type="entry name" value="Phospholipase C/P1 nuclease"/>
    <property type="match status" value="1"/>
</dbReference>
<evidence type="ECO:0000256" key="4">
    <source>
        <dbReference type="ARBA" id="ARBA00022801"/>
    </source>
</evidence>